<dbReference type="EMBL" id="VITK01000008">
    <property type="protein sequence ID" value="TWA94321.1"/>
    <property type="molecule type" value="Genomic_DNA"/>
</dbReference>
<dbReference type="Proteomes" id="UP000319949">
    <property type="component" value="Unassembled WGS sequence"/>
</dbReference>
<dbReference type="InterPro" id="IPR010319">
    <property type="entry name" value="Transglutaminase-like_Cys_pept"/>
</dbReference>
<dbReference type="Gene3D" id="3.10.620.30">
    <property type="match status" value="1"/>
</dbReference>
<feature type="signal peptide" evidence="1">
    <location>
        <begin position="1"/>
        <end position="19"/>
    </location>
</feature>
<evidence type="ECO:0000313" key="3">
    <source>
        <dbReference type="Proteomes" id="UP000319949"/>
    </source>
</evidence>
<accession>A0A560DB92</accession>
<dbReference type="Pfam" id="PF06035">
    <property type="entry name" value="Peptidase_C93"/>
    <property type="match status" value="1"/>
</dbReference>
<evidence type="ECO:0000256" key="1">
    <source>
        <dbReference type="SAM" id="SignalP"/>
    </source>
</evidence>
<gene>
    <name evidence="2" type="ORF">FBZ96_10853</name>
</gene>
<feature type="chain" id="PRO_5022200692" evidence="1">
    <location>
        <begin position="20"/>
        <end position="199"/>
    </location>
</feature>
<protein>
    <submittedName>
        <fullName evidence="2">Putative transglutaminase-like cysteine proteinase</fullName>
    </submittedName>
</protein>
<keyword evidence="3" id="KW-1185">Reference proteome</keyword>
<evidence type="ECO:0000313" key="2">
    <source>
        <dbReference type="EMBL" id="TWA94321.1"/>
    </source>
</evidence>
<keyword evidence="1" id="KW-0732">Signal</keyword>
<comment type="caution">
    <text evidence="2">The sequence shown here is derived from an EMBL/GenBank/DDBJ whole genome shotgun (WGS) entry which is preliminary data.</text>
</comment>
<dbReference type="STRING" id="1803665.GCA_001641335_06374"/>
<dbReference type="PANTHER" id="PTHR39327">
    <property type="match status" value="1"/>
</dbReference>
<proteinExistence type="predicted"/>
<dbReference type="PANTHER" id="PTHR39327:SF1">
    <property type="entry name" value="BLR5470 PROTEIN"/>
    <property type="match status" value="1"/>
</dbReference>
<reference evidence="2 3" key="1">
    <citation type="submission" date="2019-06" db="EMBL/GenBank/DDBJ databases">
        <title>Genomic Encyclopedia of Type Strains, Phase IV (KMG-V): Genome sequencing to study the core and pangenomes of soil and plant-associated prokaryotes.</title>
        <authorList>
            <person name="Whitman W."/>
        </authorList>
    </citation>
    <scope>NUCLEOTIDE SEQUENCE [LARGE SCALE GENOMIC DNA]</scope>
    <source>
        <strain evidence="2 3">BR 510</strain>
    </source>
</reference>
<organism evidence="2 3">
    <name type="scientific">Bradyrhizobium stylosanthis</name>
    <dbReference type="NCBI Taxonomy" id="1803665"/>
    <lineage>
        <taxon>Bacteria</taxon>
        <taxon>Pseudomonadati</taxon>
        <taxon>Pseudomonadota</taxon>
        <taxon>Alphaproteobacteria</taxon>
        <taxon>Hyphomicrobiales</taxon>
        <taxon>Nitrobacteraceae</taxon>
        <taxon>Bradyrhizobium</taxon>
    </lineage>
</organism>
<dbReference type="OrthoDB" id="7206808at2"/>
<dbReference type="RefSeq" id="WP_063692225.1">
    <property type="nucleotide sequence ID" value="NZ_LVEM01000004.1"/>
</dbReference>
<dbReference type="AlphaFoldDB" id="A0A560DB92"/>
<sequence>MKRLVVALLVLSSSLPCLAAEQATSKGVFLKESQNVLAPLQFVKFCINYSRECERSSPEAQLPARDVAFAMLEEVNASVNQAISPATKSTEPLLARWTISPSSGDCNDYAITKRHLLLEKGLPASALRLAVVYAPAGGHLVLIARLQDGDYVLDNLTSDVRDWRGSSYQWVSMESGEDPRFWVSIAKQDHRDFAEVVSK</sequence>
<name>A0A560DB92_9BRAD</name>